<dbReference type="HOGENOM" id="CLU_030411_0_0_9"/>
<dbReference type="InterPro" id="IPR011989">
    <property type="entry name" value="ARM-like"/>
</dbReference>
<dbReference type="KEGG" id="pbd:PBOR_16120"/>
<name>A0A089LBU5_PAEBO</name>
<dbReference type="RefSeq" id="WP_042213072.1">
    <property type="nucleotide sequence ID" value="NZ_CP009285.1"/>
</dbReference>
<evidence type="ECO:0000313" key="2">
    <source>
        <dbReference type="Proteomes" id="UP000029518"/>
    </source>
</evidence>
<reference evidence="1" key="1">
    <citation type="submission" date="2014-08" db="EMBL/GenBank/DDBJ databases">
        <title>Comparative genomics of the Paenibacillus odorifer group.</title>
        <authorList>
            <person name="den Bakker H.C."/>
            <person name="Tsai Y.-C.Y.-C."/>
            <person name="Martin N."/>
            <person name="Korlach J."/>
            <person name="Wiedmann M."/>
        </authorList>
    </citation>
    <scope>NUCLEOTIDE SEQUENCE [LARGE SCALE GENOMIC DNA]</scope>
    <source>
        <strain evidence="1">DSM 13188</strain>
    </source>
</reference>
<dbReference type="EMBL" id="CP009285">
    <property type="protein sequence ID" value="AIQ58292.1"/>
    <property type="molecule type" value="Genomic_DNA"/>
</dbReference>
<accession>A0A089LBU5</accession>
<sequence>MSTALLQELHQEIRRLYIAGSELAAGDFRLKRLLPQFQQLGERAPVFKKLGEGVASLLEPGGAEGTAPGFQLQELTLLLESVLYTQGTTAADGTPGPLKALSFALKTNQPYRKIGAVQQALSTTGSGRYEIVIDAFKEGVFQDLRLLPSAISALNDPYSELADFAMNDILPSYGPDIAGYLLDSFDPAGGRAEVRKLEVIGKVGGDRYLEEIFRAAGSGSEDIRVTAMKWLAGHEQYIGALLEWTTDKKKAIREGAFSALAAGGSPQGGERLVEAFTAKKDREMVAGVLAGRASAEVSAKLAVLFMEELQQAPQNNEDKKLTETAWNALLPFVTALRHVRSPQLDEIYSYVLQEYARFSPLGWIPLIDQAAWYKENTPGGAALAELEALEKRSVRFLPNYFHAAQRVMTPKELFNRFGGTFMDKLKALVGKDAKDAAQRAQLLINTIEEQVVDIRRRAYEVEWDASGIRQPYSREMLPAGEIAAAWDPRWLDWFIQHDAVNLASAFARPGHKGVRDYLLGKLQEPFKRQTYDLISNIFKGLERAGVPEPERLELLMTALENKNAHTPYTFEFYLFKLMERFPASYAGRLEAIIPKYRYECRQQLEYVLNSLKSAQ</sequence>
<dbReference type="AlphaFoldDB" id="A0A089LBU5"/>
<organism evidence="1 2">
    <name type="scientific">Paenibacillus borealis</name>
    <dbReference type="NCBI Taxonomy" id="160799"/>
    <lineage>
        <taxon>Bacteria</taxon>
        <taxon>Bacillati</taxon>
        <taxon>Bacillota</taxon>
        <taxon>Bacilli</taxon>
        <taxon>Bacillales</taxon>
        <taxon>Paenibacillaceae</taxon>
        <taxon>Paenibacillus</taxon>
    </lineage>
</organism>
<dbReference type="Proteomes" id="UP000029518">
    <property type="component" value="Chromosome"/>
</dbReference>
<dbReference type="SUPFAM" id="SSF48371">
    <property type="entry name" value="ARM repeat"/>
    <property type="match status" value="1"/>
</dbReference>
<proteinExistence type="predicted"/>
<dbReference type="InterPro" id="IPR016024">
    <property type="entry name" value="ARM-type_fold"/>
</dbReference>
<protein>
    <recommendedName>
        <fullName evidence="3">HEAT repeat domain-containing protein</fullName>
    </recommendedName>
</protein>
<keyword evidence="2" id="KW-1185">Reference proteome</keyword>
<dbReference type="OrthoDB" id="83685at2"/>
<gene>
    <name evidence="1" type="ORF">PBOR_16120</name>
</gene>
<evidence type="ECO:0008006" key="3">
    <source>
        <dbReference type="Google" id="ProtNLM"/>
    </source>
</evidence>
<dbReference type="Gene3D" id="1.25.10.10">
    <property type="entry name" value="Leucine-rich Repeat Variant"/>
    <property type="match status" value="1"/>
</dbReference>
<evidence type="ECO:0000313" key="1">
    <source>
        <dbReference type="EMBL" id="AIQ58292.1"/>
    </source>
</evidence>